<protein>
    <submittedName>
        <fullName evidence="2">Stage V sporulation protein AE</fullName>
    </submittedName>
</protein>
<dbReference type="Proteomes" id="UP000620327">
    <property type="component" value="Unassembled WGS sequence"/>
</dbReference>
<dbReference type="AlphaFoldDB" id="A0A923ME69"/>
<comment type="caution">
    <text evidence="2">The sequence shown here is derived from an EMBL/GenBank/DDBJ whole genome shotgun (WGS) entry which is preliminary data.</text>
</comment>
<proteinExistence type="predicted"/>
<feature type="transmembrane region" description="Helical" evidence="1">
    <location>
        <begin position="27"/>
        <end position="47"/>
    </location>
</feature>
<name>A0A923ME69_9FIRM</name>
<evidence type="ECO:0000256" key="1">
    <source>
        <dbReference type="SAM" id="Phobius"/>
    </source>
</evidence>
<evidence type="ECO:0000313" key="2">
    <source>
        <dbReference type="EMBL" id="MBC5769065.1"/>
    </source>
</evidence>
<gene>
    <name evidence="2" type="primary">spoVAE</name>
    <name evidence="2" type="ORF">H8Z83_01700</name>
</gene>
<feature type="transmembrane region" description="Helical" evidence="1">
    <location>
        <begin position="83"/>
        <end position="112"/>
    </location>
</feature>
<dbReference type="InterPro" id="IPR005562">
    <property type="entry name" value="SpoVA"/>
</dbReference>
<keyword evidence="1" id="KW-0472">Membrane</keyword>
<keyword evidence="1" id="KW-0812">Transmembrane</keyword>
<dbReference type="EMBL" id="JACOQI010000001">
    <property type="protein sequence ID" value="MBC5769065.1"/>
    <property type="molecule type" value="Genomic_DNA"/>
</dbReference>
<keyword evidence="3" id="KW-1185">Reference proteome</keyword>
<dbReference type="RefSeq" id="WP_187013451.1">
    <property type="nucleotide sequence ID" value="NZ_JACOQI010000001.1"/>
</dbReference>
<keyword evidence="1" id="KW-1133">Transmembrane helix</keyword>
<dbReference type="Pfam" id="PF03862">
    <property type="entry name" value="SpoVAC_SpoVAEB"/>
    <property type="match status" value="1"/>
</dbReference>
<organism evidence="2 3">
    <name type="scientific">Dysosmobacter segnis</name>
    <dbReference type="NCBI Taxonomy" id="2763042"/>
    <lineage>
        <taxon>Bacteria</taxon>
        <taxon>Bacillati</taxon>
        <taxon>Bacillota</taxon>
        <taxon>Clostridia</taxon>
        <taxon>Eubacteriales</taxon>
        <taxon>Oscillospiraceae</taxon>
        <taxon>Dysosmobacter</taxon>
    </lineage>
</organism>
<sequence length="118" mass="11884">MAYLNAFLCGGLLCAVGQILIDRTRLTPARILTGYVVAGVFLSAVGLYQPLADWGGAGATVPLTGFGHALAKGVEKAVAEQGWLGVLTGGLSATAGGITTAVVSAVVIALIFKPGDKR</sequence>
<dbReference type="InterPro" id="IPR014204">
    <property type="entry name" value="Spore_V_AE"/>
</dbReference>
<dbReference type="NCBIfam" id="TIGR02839">
    <property type="entry name" value="spore_V_AE"/>
    <property type="match status" value="1"/>
</dbReference>
<reference evidence="2" key="1">
    <citation type="submission" date="2020-08" db="EMBL/GenBank/DDBJ databases">
        <title>Genome public.</title>
        <authorList>
            <person name="Liu C."/>
            <person name="Sun Q."/>
        </authorList>
    </citation>
    <scope>NUCLEOTIDE SEQUENCE</scope>
    <source>
        <strain evidence="2">BX15</strain>
    </source>
</reference>
<evidence type="ECO:0000313" key="3">
    <source>
        <dbReference type="Proteomes" id="UP000620327"/>
    </source>
</evidence>
<dbReference type="PANTHER" id="PTHR38450">
    <property type="entry name" value="STAGE V SPORULATION PROTEIN AC-RELATED"/>
    <property type="match status" value="1"/>
</dbReference>
<dbReference type="PANTHER" id="PTHR38450:SF2">
    <property type="entry name" value="STAGE V SPORULATION PROTEIN AEB"/>
    <property type="match status" value="1"/>
</dbReference>
<accession>A0A923ME69</accession>